<keyword evidence="2" id="KW-1185">Reference proteome</keyword>
<proteinExistence type="predicted"/>
<dbReference type="AlphaFoldDB" id="A0A9X9LA34"/>
<organism evidence="1 2">
    <name type="scientific">Blumeria graminis f. sp. tritici</name>
    <dbReference type="NCBI Taxonomy" id="62690"/>
    <lineage>
        <taxon>Eukaryota</taxon>
        <taxon>Fungi</taxon>
        <taxon>Dikarya</taxon>
        <taxon>Ascomycota</taxon>
        <taxon>Pezizomycotina</taxon>
        <taxon>Leotiomycetes</taxon>
        <taxon>Erysiphales</taxon>
        <taxon>Erysiphaceae</taxon>
        <taxon>Blumeria</taxon>
    </lineage>
</organism>
<dbReference type="Proteomes" id="UP000324639">
    <property type="component" value="Chromosome Bgt_-03"/>
</dbReference>
<reference evidence="1 2" key="1">
    <citation type="submission" date="2018-08" db="EMBL/GenBank/DDBJ databases">
        <authorList>
            <person name="Muller C M."/>
        </authorList>
    </citation>
    <scope>NUCLEOTIDE SEQUENCE [LARGE SCALE GENOMIC DNA]</scope>
</reference>
<protein>
    <submittedName>
        <fullName evidence="1">Bgt-20026</fullName>
    </submittedName>
</protein>
<dbReference type="EMBL" id="LR026986">
    <property type="protein sequence ID" value="VCU40593.1"/>
    <property type="molecule type" value="Genomic_DNA"/>
</dbReference>
<evidence type="ECO:0000313" key="1">
    <source>
        <dbReference type="EMBL" id="VCU40593.1"/>
    </source>
</evidence>
<gene>
    <name evidence="1" type="ORF">BGT96224V316_LOCUS1846</name>
</gene>
<name>A0A9X9LA34_BLUGR</name>
<accession>A0A9X9LA34</accession>
<sequence>MRSRTFRRPSYLPNDRFSHSPLSARYELEGTFDSAGILLFVSRCPNGGIVEVAVS</sequence>
<evidence type="ECO:0000313" key="2">
    <source>
        <dbReference type="Proteomes" id="UP000324639"/>
    </source>
</evidence>